<keyword evidence="3 10" id="KW-1134">Transmembrane beta strand</keyword>
<dbReference type="InterPro" id="IPR039426">
    <property type="entry name" value="TonB-dep_rcpt-like"/>
</dbReference>
<evidence type="ECO:0000256" key="10">
    <source>
        <dbReference type="PROSITE-ProRule" id="PRU01360"/>
    </source>
</evidence>
<comment type="caution">
    <text evidence="14">The sequence shown here is derived from an EMBL/GenBank/DDBJ whole genome shotgun (WGS) entry which is preliminary data.</text>
</comment>
<evidence type="ECO:0000256" key="3">
    <source>
        <dbReference type="ARBA" id="ARBA00022452"/>
    </source>
</evidence>
<dbReference type="Gene3D" id="2.40.170.20">
    <property type="entry name" value="TonB-dependent receptor, beta-barrel domain"/>
    <property type="match status" value="1"/>
</dbReference>
<dbReference type="EMBL" id="AEDO01000001">
    <property type="protein sequence ID" value="EFL47351.1"/>
    <property type="molecule type" value="Genomic_DNA"/>
</dbReference>
<evidence type="ECO:0000256" key="5">
    <source>
        <dbReference type="ARBA" id="ARBA00022729"/>
    </source>
</evidence>
<dbReference type="SUPFAM" id="SSF49464">
    <property type="entry name" value="Carboxypeptidase regulatory domain-like"/>
    <property type="match status" value="1"/>
</dbReference>
<comment type="subcellular location">
    <subcellularLocation>
        <location evidence="1 10">Cell outer membrane</location>
        <topology evidence="1 10">Multi-pass membrane protein</topology>
    </subcellularLocation>
</comment>
<dbReference type="PANTHER" id="PTHR30069">
    <property type="entry name" value="TONB-DEPENDENT OUTER MEMBRANE RECEPTOR"/>
    <property type="match status" value="1"/>
</dbReference>
<evidence type="ECO:0000256" key="9">
    <source>
        <dbReference type="ARBA" id="ARBA00023237"/>
    </source>
</evidence>
<evidence type="ECO:0000256" key="8">
    <source>
        <dbReference type="ARBA" id="ARBA00023170"/>
    </source>
</evidence>
<dbReference type="InterPro" id="IPR012910">
    <property type="entry name" value="Plug_dom"/>
</dbReference>
<proteinExistence type="inferred from homology"/>
<dbReference type="eggNOG" id="COG4206">
    <property type="taxonomic scope" value="Bacteria"/>
</dbReference>
<dbReference type="GO" id="GO:0015344">
    <property type="term" value="F:siderophore uptake transmembrane transporter activity"/>
    <property type="evidence" value="ECO:0007669"/>
    <property type="project" value="TreeGrafter"/>
</dbReference>
<dbReference type="PANTHER" id="PTHR30069:SF29">
    <property type="entry name" value="HEMOGLOBIN AND HEMOGLOBIN-HAPTOGLOBIN-BINDING PROTEIN 1-RELATED"/>
    <property type="match status" value="1"/>
</dbReference>
<evidence type="ECO:0000256" key="1">
    <source>
        <dbReference type="ARBA" id="ARBA00004571"/>
    </source>
</evidence>
<dbReference type="Proteomes" id="UP000003610">
    <property type="component" value="Unassembled WGS sequence"/>
</dbReference>
<evidence type="ECO:0000256" key="4">
    <source>
        <dbReference type="ARBA" id="ARBA00022692"/>
    </source>
</evidence>
<name>E1KMF0_9BACT</name>
<evidence type="ECO:0000256" key="2">
    <source>
        <dbReference type="ARBA" id="ARBA00022448"/>
    </source>
</evidence>
<feature type="domain" description="TonB-dependent receptor-like beta-barrel" evidence="12">
    <location>
        <begin position="384"/>
        <end position="784"/>
    </location>
</feature>
<evidence type="ECO:0000313" key="14">
    <source>
        <dbReference type="EMBL" id="EFL47351.1"/>
    </source>
</evidence>
<dbReference type="RefSeq" id="WP_004354858.1">
    <property type="nucleotide sequence ID" value="NZ_AEDO01000001.1"/>
</dbReference>
<evidence type="ECO:0000256" key="11">
    <source>
        <dbReference type="RuleBase" id="RU003357"/>
    </source>
</evidence>
<dbReference type="Gene3D" id="2.60.40.1120">
    <property type="entry name" value="Carboxypeptidase-like, regulatory domain"/>
    <property type="match status" value="1"/>
</dbReference>
<keyword evidence="2 10" id="KW-0813">Transport</keyword>
<organism evidence="14 15">
    <name type="scientific">Prevotella disiens FB035-09AN</name>
    <dbReference type="NCBI Taxonomy" id="866771"/>
    <lineage>
        <taxon>Bacteria</taxon>
        <taxon>Pseudomonadati</taxon>
        <taxon>Bacteroidota</taxon>
        <taxon>Bacteroidia</taxon>
        <taxon>Bacteroidales</taxon>
        <taxon>Prevotellaceae</taxon>
        <taxon>Prevotella</taxon>
    </lineage>
</organism>
<dbReference type="Pfam" id="PF13715">
    <property type="entry name" value="CarbopepD_reg_2"/>
    <property type="match status" value="1"/>
</dbReference>
<evidence type="ECO:0000256" key="6">
    <source>
        <dbReference type="ARBA" id="ARBA00023077"/>
    </source>
</evidence>
<dbReference type="GO" id="GO:0009279">
    <property type="term" value="C:cell outer membrane"/>
    <property type="evidence" value="ECO:0007669"/>
    <property type="project" value="UniProtKB-SubCell"/>
</dbReference>
<keyword evidence="4 10" id="KW-0812">Transmembrane</keyword>
<dbReference type="STRING" id="866771.HMPREF9296_0539"/>
<sequence>MDNIRFYHTSIMKETKAKKKSSAGVLRRTDVRLHGKRLRLALLCLLCTMTISAQKAIVYGQITDDKTGESIAGAWVSIAKDGKGTVADANGCYILNIQGRQQVRLNFQYLGYKTESREIALRDSVCCNIRLKPVDNVLDEVTVTTRSEMRKLRESAMPISVIGQRQLQGTASNINDVLARTVGVTVRNTGGMGSASRISVRGLEGKRMGMYVDEAPMSQLSNFVALNDIPTNMIERIEVYKGIVPYKFGGSALGGAVNVVTKEYPPIYLDFSYEIGSFNTHQVSSVLKRTNRKSGLQFGVGGVVSYAKNNYKMTLANLDGRIVERDHDRFNKIMGGMSVKATQWWFDEMKWELIFMKTRQEIQGIDLNVREAYNHSINYVTALTLKRKNFFLDGLDFDFNAGYIIGKYGLCDKAEHRYDWDGKVLPPVSSFGGEQNNFASDGNNRSNELAAKLNMGYTLDMHHALNLNIYADHNSLHPNDSLMDKSLGFRANFPSKMKTLTVGLSYDLTLFDGRFQNAFTLKEFLFSSHSRSIDIFSVKEPQPVKTSKNYIGFSNAMRYKFTNDLMLKASFNSEVRIPTSEELIGNGYSILASPALKPERTSGVNLGLLYRHIKADGGLIEVELNGFYNQLEDMIRFTPDMIPTMARYRNFGSVRTKGVELEAKGDICPLLYLYANGTYQDLRDVRKTIPGTEVENPTRNKRIPNVPYLLANFGAELHKENLFGGSGQNTRLLFDASYIHQYFYDFEVSKYQERKIPTSMTMDAALEHSFCNDRWTITFKVKNLTDRRIVSELNRPLPGRYIGIKVRYLFK</sequence>
<accession>E1KMF0</accession>
<dbReference type="InterPro" id="IPR000531">
    <property type="entry name" value="Beta-barrel_TonB"/>
</dbReference>
<keyword evidence="9 10" id="KW-0998">Cell outer membrane</keyword>
<dbReference type="SUPFAM" id="SSF56935">
    <property type="entry name" value="Porins"/>
    <property type="match status" value="1"/>
</dbReference>
<evidence type="ECO:0000256" key="7">
    <source>
        <dbReference type="ARBA" id="ARBA00023136"/>
    </source>
</evidence>
<evidence type="ECO:0000313" key="15">
    <source>
        <dbReference type="Proteomes" id="UP000003610"/>
    </source>
</evidence>
<keyword evidence="7 10" id="KW-0472">Membrane</keyword>
<dbReference type="AlphaFoldDB" id="E1KMF0"/>
<dbReference type="Pfam" id="PF00593">
    <property type="entry name" value="TonB_dep_Rec_b-barrel"/>
    <property type="match status" value="1"/>
</dbReference>
<feature type="domain" description="TonB-dependent receptor plug" evidence="13">
    <location>
        <begin position="152"/>
        <end position="256"/>
    </location>
</feature>
<dbReference type="InterPro" id="IPR008969">
    <property type="entry name" value="CarboxyPept-like_regulatory"/>
</dbReference>
<reference evidence="14 15" key="1">
    <citation type="submission" date="2010-08" db="EMBL/GenBank/DDBJ databases">
        <authorList>
            <person name="Durkin A.S."/>
            <person name="Madupu R."/>
            <person name="Torralba M."/>
            <person name="Gillis M."/>
            <person name="Methe B."/>
            <person name="Sutton G."/>
            <person name="Nelson K.E."/>
        </authorList>
    </citation>
    <scope>NUCLEOTIDE SEQUENCE [LARGE SCALE GENOMIC DNA]</scope>
    <source>
        <strain evidence="14 15">FB035-09AN</strain>
    </source>
</reference>
<evidence type="ECO:0000259" key="12">
    <source>
        <dbReference type="Pfam" id="PF00593"/>
    </source>
</evidence>
<dbReference type="Gene3D" id="2.170.130.10">
    <property type="entry name" value="TonB-dependent receptor, plug domain"/>
    <property type="match status" value="1"/>
</dbReference>
<dbReference type="PROSITE" id="PS52016">
    <property type="entry name" value="TONB_DEPENDENT_REC_3"/>
    <property type="match status" value="1"/>
</dbReference>
<dbReference type="InterPro" id="IPR037066">
    <property type="entry name" value="Plug_dom_sf"/>
</dbReference>
<gene>
    <name evidence="14" type="ORF">HMPREF9296_0539</name>
</gene>
<dbReference type="Pfam" id="PF07715">
    <property type="entry name" value="Plug"/>
    <property type="match status" value="1"/>
</dbReference>
<keyword evidence="8 14" id="KW-0675">Receptor</keyword>
<keyword evidence="5" id="KW-0732">Signal</keyword>
<comment type="similarity">
    <text evidence="10 11">Belongs to the TonB-dependent receptor family.</text>
</comment>
<protein>
    <submittedName>
        <fullName evidence="14">TonB-dependent receptor plug domain protein</fullName>
    </submittedName>
</protein>
<dbReference type="InterPro" id="IPR036942">
    <property type="entry name" value="Beta-barrel_TonB_sf"/>
</dbReference>
<evidence type="ECO:0000259" key="13">
    <source>
        <dbReference type="Pfam" id="PF07715"/>
    </source>
</evidence>
<dbReference type="GO" id="GO:0044718">
    <property type="term" value="P:siderophore transmembrane transport"/>
    <property type="evidence" value="ECO:0007669"/>
    <property type="project" value="TreeGrafter"/>
</dbReference>
<keyword evidence="6 11" id="KW-0798">TonB box</keyword>